<keyword evidence="1" id="KW-0472">Membrane</keyword>
<sequence>MSANGRPAGVTFVGILIVIVGILGAIGGVLGLFDAETRKGFGIITLILTIVISVIYLAVAKGIFDGNSFSRFLVGLVSVISVIAGILAFIFASGMRVNGLIQAIFALIILALLYSAKARTFFARN</sequence>
<protein>
    <submittedName>
        <fullName evidence="2">Unannotated protein</fullName>
    </submittedName>
</protein>
<evidence type="ECO:0000313" key="2">
    <source>
        <dbReference type="EMBL" id="CAB4917029.1"/>
    </source>
</evidence>
<feature type="transmembrane region" description="Helical" evidence="1">
    <location>
        <begin position="72"/>
        <end position="93"/>
    </location>
</feature>
<gene>
    <name evidence="2" type="ORF">UFOPK3610_01186</name>
</gene>
<feature type="transmembrane region" description="Helical" evidence="1">
    <location>
        <begin position="99"/>
        <end position="116"/>
    </location>
</feature>
<feature type="transmembrane region" description="Helical" evidence="1">
    <location>
        <begin position="39"/>
        <end position="60"/>
    </location>
</feature>
<feature type="transmembrane region" description="Helical" evidence="1">
    <location>
        <begin position="12"/>
        <end position="33"/>
    </location>
</feature>
<accession>A0A6J7HN11</accession>
<dbReference type="EMBL" id="CAFBMR010000046">
    <property type="protein sequence ID" value="CAB4917029.1"/>
    <property type="molecule type" value="Genomic_DNA"/>
</dbReference>
<reference evidence="2" key="1">
    <citation type="submission" date="2020-05" db="EMBL/GenBank/DDBJ databases">
        <authorList>
            <person name="Chiriac C."/>
            <person name="Salcher M."/>
            <person name="Ghai R."/>
            <person name="Kavagutti S V."/>
        </authorList>
    </citation>
    <scope>NUCLEOTIDE SEQUENCE</scope>
</reference>
<evidence type="ECO:0000256" key="1">
    <source>
        <dbReference type="SAM" id="Phobius"/>
    </source>
</evidence>
<dbReference type="AlphaFoldDB" id="A0A6J7HN11"/>
<keyword evidence="1" id="KW-0812">Transmembrane</keyword>
<keyword evidence="1" id="KW-1133">Transmembrane helix</keyword>
<name>A0A6J7HN11_9ZZZZ</name>
<proteinExistence type="predicted"/>
<organism evidence="2">
    <name type="scientific">freshwater metagenome</name>
    <dbReference type="NCBI Taxonomy" id="449393"/>
    <lineage>
        <taxon>unclassified sequences</taxon>
        <taxon>metagenomes</taxon>
        <taxon>ecological metagenomes</taxon>
    </lineage>
</organism>